<dbReference type="SUPFAM" id="SSF54160">
    <property type="entry name" value="Chromo domain-like"/>
    <property type="match status" value="1"/>
</dbReference>
<keyword evidence="7" id="KW-1185">Reference proteome</keyword>
<comment type="caution">
    <text evidence="6">The sequence shown here is derived from an EMBL/GenBank/DDBJ whole genome shotgun (WGS) entry which is preliminary data.</text>
</comment>
<feature type="coiled-coil region" evidence="3">
    <location>
        <begin position="195"/>
        <end position="222"/>
    </location>
</feature>
<dbReference type="Pfam" id="PF17218">
    <property type="entry name" value="CBX7_C"/>
    <property type="match status" value="1"/>
</dbReference>
<dbReference type="PANTHER" id="PTHR46389:SF3">
    <property type="entry name" value="POLYCOMB GROUP PROTEIN PC"/>
    <property type="match status" value="1"/>
</dbReference>
<keyword evidence="2" id="KW-0539">Nucleus</keyword>
<reference evidence="6" key="1">
    <citation type="submission" date="2023-07" db="EMBL/GenBank/DDBJ databases">
        <title>Chromosome-level genome assembly of Artemia franciscana.</title>
        <authorList>
            <person name="Jo E."/>
        </authorList>
    </citation>
    <scope>NUCLEOTIDE SEQUENCE</scope>
    <source>
        <tissue evidence="6">Whole body</tissue>
    </source>
</reference>
<protein>
    <recommendedName>
        <fullName evidence="5">Chromo domain-containing protein</fullName>
    </recommendedName>
</protein>
<dbReference type="CDD" id="cd18644">
    <property type="entry name" value="CD_polycomb"/>
    <property type="match status" value="1"/>
</dbReference>
<organism evidence="6 7">
    <name type="scientific">Artemia franciscana</name>
    <name type="common">Brine shrimp</name>
    <name type="synonym">Artemia sanfranciscana</name>
    <dbReference type="NCBI Taxonomy" id="6661"/>
    <lineage>
        <taxon>Eukaryota</taxon>
        <taxon>Metazoa</taxon>
        <taxon>Ecdysozoa</taxon>
        <taxon>Arthropoda</taxon>
        <taxon>Crustacea</taxon>
        <taxon>Branchiopoda</taxon>
        <taxon>Anostraca</taxon>
        <taxon>Artemiidae</taxon>
        <taxon>Artemia</taxon>
    </lineage>
</organism>
<evidence type="ECO:0000259" key="5">
    <source>
        <dbReference type="PROSITE" id="PS50013"/>
    </source>
</evidence>
<dbReference type="InterPro" id="IPR033773">
    <property type="entry name" value="CBX7_C"/>
</dbReference>
<evidence type="ECO:0000256" key="3">
    <source>
        <dbReference type="SAM" id="Coils"/>
    </source>
</evidence>
<dbReference type="GO" id="GO:0000122">
    <property type="term" value="P:negative regulation of transcription by RNA polymerase II"/>
    <property type="evidence" value="ECO:0007669"/>
    <property type="project" value="TreeGrafter"/>
</dbReference>
<feature type="compositionally biased region" description="Basic and acidic residues" evidence="4">
    <location>
        <begin position="365"/>
        <end position="384"/>
    </location>
</feature>
<dbReference type="GO" id="GO:0003682">
    <property type="term" value="F:chromatin binding"/>
    <property type="evidence" value="ECO:0007669"/>
    <property type="project" value="TreeGrafter"/>
</dbReference>
<dbReference type="PANTHER" id="PTHR46389">
    <property type="entry name" value="POLYCOMB GROUP PROTEIN PC"/>
    <property type="match status" value="1"/>
</dbReference>
<proteinExistence type="predicted"/>
<feature type="compositionally biased region" description="Acidic residues" evidence="4">
    <location>
        <begin position="118"/>
        <end position="127"/>
    </location>
</feature>
<feature type="compositionally biased region" description="Low complexity" evidence="4">
    <location>
        <begin position="403"/>
        <end position="413"/>
    </location>
</feature>
<feature type="compositionally biased region" description="Basic and acidic residues" evidence="4">
    <location>
        <begin position="105"/>
        <end position="117"/>
    </location>
</feature>
<dbReference type="GO" id="GO:0035102">
    <property type="term" value="C:PRC1 complex"/>
    <property type="evidence" value="ECO:0007669"/>
    <property type="project" value="TreeGrafter"/>
</dbReference>
<feature type="region of interest" description="Disordered" evidence="4">
    <location>
        <begin position="300"/>
        <end position="469"/>
    </location>
</feature>
<dbReference type="PROSITE" id="PS50013">
    <property type="entry name" value="CHROMO_2"/>
    <property type="match status" value="1"/>
</dbReference>
<feature type="compositionally biased region" description="Basic and acidic residues" evidence="4">
    <location>
        <begin position="436"/>
        <end position="466"/>
    </location>
</feature>
<evidence type="ECO:0000256" key="2">
    <source>
        <dbReference type="ARBA" id="ARBA00023242"/>
    </source>
</evidence>
<evidence type="ECO:0000313" key="6">
    <source>
        <dbReference type="EMBL" id="KAK2714533.1"/>
    </source>
</evidence>
<accession>A0AA88HNW6</accession>
<sequence length="621" mass="70498">MDTSSDRVFAAERILKKRIRRGRPEYLLKWKGWSAKWSTWEPEENILDARLLEIFEKREREVNKRGPKPRGRPQPVTYSSPDPHETLPSPLPQLASKASTSSVNSEDKGLDSDKTVEEPELSDDEPPEIDKIEITTKADTSQKPMDSNSTVQKVESETPDLAKPIRETASGDSLRNSHSADEITALKLDVEKSDLSKGSERLEVLEKTIKEVENELEVKINSDQNKDFELKNNAYPSKEKKIDSSLKEKKIDLSPKEKRINFVHKEKKIDLIAKENTVDLIPKENKADLILKEKKVHPVPKEIKIDLSPKEKKEVQISDNKAKVHKKDIESDTDKAHKIHRDKSKSPRRISNSPSRLDGSYSPRSDAKKSPSVESKSPKYEIRKSPLKVCISPIASVIDRCSPKSTTDSSFSSEAENNHERSERHRQKHKHKNKDRNKSRDRSKEKTKDREKRKNKEEGAKRKAEVLSDGNRVGITISVTDRAKSPRSPSGPLSPILKISRVSPPTVNENNYTKDEHAAKLALLELQRCIPVERSCVIQPEPIEVNTTPSSCLSEKKKEANEILKNPNYERTVYSETVVESLKELHKKNPMVDQICITDITVNSSTVTIRECKTASGFFKC</sequence>
<evidence type="ECO:0000313" key="7">
    <source>
        <dbReference type="Proteomes" id="UP001187531"/>
    </source>
</evidence>
<feature type="compositionally biased region" description="Polar residues" evidence="4">
    <location>
        <begin position="137"/>
        <end position="153"/>
    </location>
</feature>
<feature type="domain" description="Chromo" evidence="5">
    <location>
        <begin position="9"/>
        <end position="67"/>
    </location>
</feature>
<feature type="compositionally biased region" description="Basic residues" evidence="4">
    <location>
        <begin position="424"/>
        <end position="435"/>
    </location>
</feature>
<dbReference type="Proteomes" id="UP001187531">
    <property type="component" value="Unassembled WGS sequence"/>
</dbReference>
<dbReference type="Gene3D" id="2.40.50.40">
    <property type="match status" value="1"/>
</dbReference>
<dbReference type="SMART" id="SM00298">
    <property type="entry name" value="CHROMO"/>
    <property type="match status" value="1"/>
</dbReference>
<dbReference type="InterPro" id="IPR023780">
    <property type="entry name" value="Chromo_domain"/>
</dbReference>
<dbReference type="InterPro" id="IPR000953">
    <property type="entry name" value="Chromo/chromo_shadow_dom"/>
</dbReference>
<comment type="subcellular location">
    <subcellularLocation>
        <location evidence="1">Nucleus</location>
    </subcellularLocation>
</comment>
<gene>
    <name evidence="6" type="ORF">QYM36_008929</name>
</gene>
<dbReference type="Pfam" id="PF00385">
    <property type="entry name" value="Chromo"/>
    <property type="match status" value="1"/>
</dbReference>
<dbReference type="GO" id="GO:0000785">
    <property type="term" value="C:chromatin"/>
    <property type="evidence" value="ECO:0007669"/>
    <property type="project" value="TreeGrafter"/>
</dbReference>
<dbReference type="PROSITE" id="PS00598">
    <property type="entry name" value="CHROMO_1"/>
    <property type="match status" value="1"/>
</dbReference>
<keyword evidence="3" id="KW-0175">Coiled coil</keyword>
<feature type="compositionally biased region" description="Basic and acidic residues" evidence="4">
    <location>
        <begin position="300"/>
        <end position="336"/>
    </location>
</feature>
<feature type="compositionally biased region" description="Basic residues" evidence="4">
    <location>
        <begin position="337"/>
        <end position="348"/>
    </location>
</feature>
<dbReference type="AlphaFoldDB" id="A0AA88HNW6"/>
<feature type="region of interest" description="Disordered" evidence="4">
    <location>
        <begin position="59"/>
        <end position="178"/>
    </location>
</feature>
<evidence type="ECO:0000256" key="4">
    <source>
        <dbReference type="SAM" id="MobiDB-lite"/>
    </source>
</evidence>
<dbReference type="InterPro" id="IPR023779">
    <property type="entry name" value="Chromodomain_CS"/>
</dbReference>
<name>A0AA88HNW6_ARTSF</name>
<evidence type="ECO:0000256" key="1">
    <source>
        <dbReference type="ARBA" id="ARBA00004123"/>
    </source>
</evidence>
<dbReference type="EMBL" id="JAVRJZ010000013">
    <property type="protein sequence ID" value="KAK2714533.1"/>
    <property type="molecule type" value="Genomic_DNA"/>
</dbReference>
<dbReference type="InterPro" id="IPR052458">
    <property type="entry name" value="PcG_PRC1-like_component"/>
</dbReference>
<dbReference type="InterPro" id="IPR016197">
    <property type="entry name" value="Chromo-like_dom_sf"/>
</dbReference>